<dbReference type="Pfam" id="PF00069">
    <property type="entry name" value="Pkinase"/>
    <property type="match status" value="1"/>
</dbReference>
<dbReference type="PROSITE" id="PS50011">
    <property type="entry name" value="PROTEIN_KINASE_DOM"/>
    <property type="match status" value="1"/>
</dbReference>
<dbReference type="AlphaFoldDB" id="A0A9Q0DRA8"/>
<reference evidence="3" key="1">
    <citation type="submission" date="2022-07" db="EMBL/GenBank/DDBJ databases">
        <title>Chromosome-level genome of Muraenolepis orangiensis.</title>
        <authorList>
            <person name="Kim J."/>
        </authorList>
    </citation>
    <scope>NUCLEOTIDE SEQUENCE</scope>
    <source>
        <strain evidence="3">KU_S4_2022</strain>
        <tissue evidence="3">Muscle</tissue>
    </source>
</reference>
<sequence>MEDPLAKKPSAQVRGKSKKAKRVSAVSPLEEGEELTDTGTKDGRIFNEQNFLQRAAKPLSVDKWIKRTKVDFLGIPSCVGFGLHADTHRFLILPSMGQTLLSILEDRGTLSEKVVLHIACRILDVLKFIHSSEYVHGDINAENVYIKSEGQPQVSLAGYSHAFRYCPGGQHVEYRQASRIPHEGAVEYISVDSHKGAGKCGPTIVVCSANIFLNRFSVPVLEKNAVSQFIGLL</sequence>
<dbReference type="EMBL" id="JANIIK010000112">
    <property type="protein sequence ID" value="KAJ3594259.1"/>
    <property type="molecule type" value="Genomic_DNA"/>
</dbReference>
<dbReference type="PANTHER" id="PTHR11909">
    <property type="entry name" value="CASEIN KINASE-RELATED"/>
    <property type="match status" value="1"/>
</dbReference>
<dbReference type="SUPFAM" id="SSF56112">
    <property type="entry name" value="Protein kinase-like (PK-like)"/>
    <property type="match status" value="1"/>
</dbReference>
<evidence type="ECO:0000313" key="4">
    <source>
        <dbReference type="Proteomes" id="UP001148018"/>
    </source>
</evidence>
<organism evidence="3 4">
    <name type="scientific">Muraenolepis orangiensis</name>
    <name type="common">Patagonian moray cod</name>
    <dbReference type="NCBI Taxonomy" id="630683"/>
    <lineage>
        <taxon>Eukaryota</taxon>
        <taxon>Metazoa</taxon>
        <taxon>Chordata</taxon>
        <taxon>Craniata</taxon>
        <taxon>Vertebrata</taxon>
        <taxon>Euteleostomi</taxon>
        <taxon>Actinopterygii</taxon>
        <taxon>Neopterygii</taxon>
        <taxon>Teleostei</taxon>
        <taxon>Neoteleostei</taxon>
        <taxon>Acanthomorphata</taxon>
        <taxon>Zeiogadaria</taxon>
        <taxon>Gadariae</taxon>
        <taxon>Gadiformes</taxon>
        <taxon>Muraenolepidoidei</taxon>
        <taxon>Muraenolepididae</taxon>
        <taxon>Muraenolepis</taxon>
    </lineage>
</organism>
<dbReference type="Gene3D" id="1.10.510.10">
    <property type="entry name" value="Transferase(Phosphotransferase) domain 1"/>
    <property type="match status" value="1"/>
</dbReference>
<proteinExistence type="predicted"/>
<dbReference type="Proteomes" id="UP001148018">
    <property type="component" value="Unassembled WGS sequence"/>
</dbReference>
<evidence type="ECO:0000259" key="2">
    <source>
        <dbReference type="PROSITE" id="PS50011"/>
    </source>
</evidence>
<gene>
    <name evidence="3" type="ORF">NHX12_006590</name>
</gene>
<feature type="region of interest" description="Disordered" evidence="1">
    <location>
        <begin position="1"/>
        <end position="40"/>
    </location>
</feature>
<dbReference type="InterPro" id="IPR050235">
    <property type="entry name" value="CK1_Ser-Thr_kinase"/>
</dbReference>
<comment type="caution">
    <text evidence="3">The sequence shown here is derived from an EMBL/GenBank/DDBJ whole genome shotgun (WGS) entry which is preliminary data.</text>
</comment>
<protein>
    <recommendedName>
        <fullName evidence="2">Protein kinase domain-containing protein</fullName>
    </recommendedName>
</protein>
<dbReference type="InterPro" id="IPR011009">
    <property type="entry name" value="Kinase-like_dom_sf"/>
</dbReference>
<dbReference type="GO" id="GO:0005524">
    <property type="term" value="F:ATP binding"/>
    <property type="evidence" value="ECO:0007669"/>
    <property type="project" value="InterPro"/>
</dbReference>
<evidence type="ECO:0000256" key="1">
    <source>
        <dbReference type="SAM" id="MobiDB-lite"/>
    </source>
</evidence>
<keyword evidence="4" id="KW-1185">Reference proteome</keyword>
<feature type="domain" description="Protein kinase" evidence="2">
    <location>
        <begin position="1"/>
        <end position="233"/>
    </location>
</feature>
<evidence type="ECO:0000313" key="3">
    <source>
        <dbReference type="EMBL" id="KAJ3594259.1"/>
    </source>
</evidence>
<accession>A0A9Q0DRA8</accession>
<dbReference type="InterPro" id="IPR000719">
    <property type="entry name" value="Prot_kinase_dom"/>
</dbReference>
<name>A0A9Q0DRA8_9TELE</name>
<dbReference type="GO" id="GO:0004672">
    <property type="term" value="F:protein kinase activity"/>
    <property type="evidence" value="ECO:0007669"/>
    <property type="project" value="InterPro"/>
</dbReference>
<dbReference type="OrthoDB" id="2687620at2759"/>